<dbReference type="InterPro" id="IPR004089">
    <property type="entry name" value="MCPsignal_dom"/>
</dbReference>
<dbReference type="OrthoDB" id="354287at2"/>
<dbReference type="PANTHER" id="PTHR43531">
    <property type="entry name" value="PROTEIN ICFG"/>
    <property type="match status" value="1"/>
</dbReference>
<dbReference type="PROSITE" id="PS50885">
    <property type="entry name" value="HAMP"/>
    <property type="match status" value="1"/>
</dbReference>
<evidence type="ECO:0000256" key="3">
    <source>
        <dbReference type="PROSITE-ProRule" id="PRU00284"/>
    </source>
</evidence>
<dbReference type="AlphaFoldDB" id="A0A2Y9B4K6"/>
<dbReference type="Pfam" id="PF00015">
    <property type="entry name" value="MCPsignal"/>
    <property type="match status" value="1"/>
</dbReference>
<dbReference type="SUPFAM" id="SSF58104">
    <property type="entry name" value="Methyl-accepting chemotaxis protein (MCP) signaling domain"/>
    <property type="match status" value="1"/>
</dbReference>
<accession>A0A2Y9B4K6</accession>
<keyword evidence="8" id="KW-1185">Reference proteome</keyword>
<protein>
    <submittedName>
        <fullName evidence="7">Methyl-accepting chemotaxis protein</fullName>
    </submittedName>
</protein>
<dbReference type="PROSITE" id="PS50111">
    <property type="entry name" value="CHEMOTAXIS_TRANSDUC_2"/>
    <property type="match status" value="1"/>
</dbReference>
<evidence type="ECO:0000256" key="1">
    <source>
        <dbReference type="ARBA" id="ARBA00022500"/>
    </source>
</evidence>
<dbReference type="EMBL" id="UETC01000011">
    <property type="protein sequence ID" value="SSA49927.1"/>
    <property type="molecule type" value="Genomic_DNA"/>
</dbReference>
<dbReference type="Gene3D" id="1.10.287.950">
    <property type="entry name" value="Methyl-accepting chemotaxis protein"/>
    <property type="match status" value="1"/>
</dbReference>
<dbReference type="GO" id="GO:0016020">
    <property type="term" value="C:membrane"/>
    <property type="evidence" value="ECO:0007669"/>
    <property type="project" value="InterPro"/>
</dbReference>
<evidence type="ECO:0000313" key="6">
    <source>
        <dbReference type="EMBL" id="PWJ15078.1"/>
    </source>
</evidence>
<dbReference type="Proteomes" id="UP000251571">
    <property type="component" value="Unassembled WGS sequence"/>
</dbReference>
<proteinExistence type="inferred from homology"/>
<comment type="similarity">
    <text evidence="2">Belongs to the methyl-accepting chemotaxis (MCP) protein family.</text>
</comment>
<dbReference type="GO" id="GO:0006935">
    <property type="term" value="P:chemotaxis"/>
    <property type="evidence" value="ECO:0007669"/>
    <property type="project" value="UniProtKB-KW"/>
</dbReference>
<dbReference type="PANTHER" id="PTHR43531:SF11">
    <property type="entry name" value="METHYL-ACCEPTING CHEMOTAXIS PROTEIN 3"/>
    <property type="match status" value="1"/>
</dbReference>
<evidence type="ECO:0000313" key="9">
    <source>
        <dbReference type="Proteomes" id="UP000251571"/>
    </source>
</evidence>
<dbReference type="InterPro" id="IPR051310">
    <property type="entry name" value="MCP_chemotaxis"/>
</dbReference>
<evidence type="ECO:0000313" key="8">
    <source>
        <dbReference type="Proteomes" id="UP000245839"/>
    </source>
</evidence>
<dbReference type="Proteomes" id="UP000245839">
    <property type="component" value="Unassembled WGS sequence"/>
</dbReference>
<keyword evidence="3" id="KW-0807">Transducer</keyword>
<keyword evidence="1" id="KW-0145">Chemotaxis</keyword>
<feature type="domain" description="HAMP" evidence="5">
    <location>
        <begin position="195"/>
        <end position="247"/>
    </location>
</feature>
<evidence type="ECO:0000313" key="7">
    <source>
        <dbReference type="EMBL" id="SSA49927.1"/>
    </source>
</evidence>
<evidence type="ECO:0000259" key="4">
    <source>
        <dbReference type="PROSITE" id="PS50111"/>
    </source>
</evidence>
<dbReference type="InterPro" id="IPR003660">
    <property type="entry name" value="HAMP_dom"/>
</dbReference>
<reference evidence="6 8" key="2">
    <citation type="submission" date="2018-03" db="EMBL/GenBank/DDBJ databases">
        <title>Genomic Encyclopedia of Archaeal and Bacterial Type Strains, Phase II (KMG-II): from individual species to whole genera.</title>
        <authorList>
            <person name="Goeker M."/>
        </authorList>
    </citation>
    <scope>NUCLEOTIDE SEQUENCE [LARGE SCALE GENOMIC DNA]</scope>
    <source>
        <strain evidence="6 8">DSM 25227</strain>
    </source>
</reference>
<feature type="domain" description="Methyl-accepting transducer" evidence="4">
    <location>
        <begin position="252"/>
        <end position="474"/>
    </location>
</feature>
<dbReference type="EMBL" id="QGDJ01000011">
    <property type="protein sequence ID" value="PWJ15078.1"/>
    <property type="molecule type" value="Genomic_DNA"/>
</dbReference>
<dbReference type="SMART" id="SM00283">
    <property type="entry name" value="MA"/>
    <property type="match status" value="1"/>
</dbReference>
<dbReference type="GO" id="GO:0007165">
    <property type="term" value="P:signal transduction"/>
    <property type="evidence" value="ECO:0007669"/>
    <property type="project" value="UniProtKB-KW"/>
</dbReference>
<organism evidence="7 9">
    <name type="scientific">Jannaschia seohaensis</name>
    <dbReference type="NCBI Taxonomy" id="475081"/>
    <lineage>
        <taxon>Bacteria</taxon>
        <taxon>Pseudomonadati</taxon>
        <taxon>Pseudomonadota</taxon>
        <taxon>Alphaproteobacteria</taxon>
        <taxon>Rhodobacterales</taxon>
        <taxon>Roseobacteraceae</taxon>
        <taxon>Jannaschia</taxon>
    </lineage>
</organism>
<name>A0A2Y9B4K6_9RHOB</name>
<sequence>MPRFTRSQPPQTAPEVFAICALDLDAHLTTVLSQAFDVPAAEVPRPVFDMARARIEAAFLGTPEERIEHQDKLARRMTDRGESFETYADTHQFLQTLMLGTLLERTQRFLGLGETGARIFLGAMNADLMGVMRAFGRLDEAARAAERRALQERLRDGLGAVLRAARAGDLSCRVEGRFDDPALAAIGTDLNALMDALGAGLRAAMTALRALAQGRLDARMEGGFEGDFAALQTDLATSISAMAETISRIRDISQQIARAADELHLTADALEDRAGAERDNLDVLTDGAGAMRDALDANRAAAEEAGEVLRLLGEEAQQAGAGIAAVAEGMGRIEEGSASVRELADLIDAIAHQTHLLSLNAAVEAARAGDAGRGFAIVATEVRSLATRVTKGADDIRAHAEENAEQVLRSRRMTDDTGAALSKLRERLVEIGHVVDGITRSGEAQADRFGVIEQTVEAMSDLVERNVEASRGGVALAQGLADATRDLSDLVESFELAEVAPPADARESEEKGDIWAA</sequence>
<evidence type="ECO:0000256" key="2">
    <source>
        <dbReference type="ARBA" id="ARBA00029447"/>
    </source>
</evidence>
<reference evidence="7 9" key="1">
    <citation type="submission" date="2016-10" db="EMBL/GenBank/DDBJ databases">
        <authorList>
            <person name="Cai Z."/>
        </authorList>
    </citation>
    <scope>NUCLEOTIDE SEQUENCE [LARGE SCALE GENOMIC DNA]</scope>
    <source>
        <strain evidence="7 9">DSM 25227</strain>
    </source>
</reference>
<evidence type="ECO:0000259" key="5">
    <source>
        <dbReference type="PROSITE" id="PS50885"/>
    </source>
</evidence>
<dbReference type="Pfam" id="PF18947">
    <property type="entry name" value="HAMP_2"/>
    <property type="match status" value="1"/>
</dbReference>
<dbReference type="Gene3D" id="1.20.120.1530">
    <property type="match status" value="1"/>
</dbReference>
<gene>
    <name evidence="6" type="ORF">BCF38_11195</name>
    <name evidence="7" type="ORF">SAMN05421539_11195</name>
</gene>